<keyword evidence="2 3" id="KW-0813">Transport</keyword>
<protein>
    <recommendedName>
        <fullName evidence="3">Exocyst subunit Exo70 family protein</fullName>
    </recommendedName>
</protein>
<dbReference type="InterPro" id="IPR016159">
    <property type="entry name" value="Cullin_repeat-like_dom_sf"/>
</dbReference>
<dbReference type="EMBL" id="CM035406">
    <property type="protein sequence ID" value="KAH7447564.1"/>
    <property type="molecule type" value="Genomic_DNA"/>
</dbReference>
<dbReference type="InterPro" id="IPR004140">
    <property type="entry name" value="Exo70"/>
</dbReference>
<accession>A0A8T2VN37</accession>
<dbReference type="OMA" id="REVELMP"/>
<reference evidence="5" key="1">
    <citation type="submission" date="2021-08" db="EMBL/GenBank/DDBJ databases">
        <title>WGS assembly of Ceratopteris richardii.</title>
        <authorList>
            <person name="Marchant D.B."/>
            <person name="Chen G."/>
            <person name="Jenkins J."/>
            <person name="Shu S."/>
            <person name="Leebens-Mack J."/>
            <person name="Grimwood J."/>
            <person name="Schmutz J."/>
            <person name="Soltis P."/>
            <person name="Soltis D."/>
            <person name="Chen Z.-H."/>
        </authorList>
    </citation>
    <scope>NUCLEOTIDE SEQUENCE</scope>
    <source>
        <strain evidence="5">Whitten #5841</strain>
        <tissue evidence="5">Leaf</tissue>
    </source>
</reference>
<evidence type="ECO:0000259" key="4">
    <source>
        <dbReference type="Pfam" id="PF03081"/>
    </source>
</evidence>
<evidence type="ECO:0000256" key="2">
    <source>
        <dbReference type="ARBA" id="ARBA00022448"/>
    </source>
</evidence>
<dbReference type="OrthoDB" id="1922221at2759"/>
<keyword evidence="3" id="KW-0268">Exocytosis</keyword>
<dbReference type="PANTHER" id="PTHR12542:SF96">
    <property type="entry name" value="EXOCYST COMPLEX COMPONENT EXO70B1"/>
    <property type="match status" value="1"/>
</dbReference>
<comment type="caution">
    <text evidence="5">The sequence shown here is derived from an EMBL/GenBank/DDBJ whole genome shotgun (WGS) entry which is preliminary data.</text>
</comment>
<evidence type="ECO:0000256" key="1">
    <source>
        <dbReference type="ARBA" id="ARBA00006756"/>
    </source>
</evidence>
<dbReference type="Pfam" id="PF03081">
    <property type="entry name" value="Exo70_C"/>
    <property type="match status" value="1"/>
</dbReference>
<dbReference type="GO" id="GO:0000145">
    <property type="term" value="C:exocyst"/>
    <property type="evidence" value="ECO:0007669"/>
    <property type="project" value="InterPro"/>
</dbReference>
<organism evidence="5 6">
    <name type="scientific">Ceratopteris richardii</name>
    <name type="common">Triangle waterfern</name>
    <dbReference type="NCBI Taxonomy" id="49495"/>
    <lineage>
        <taxon>Eukaryota</taxon>
        <taxon>Viridiplantae</taxon>
        <taxon>Streptophyta</taxon>
        <taxon>Embryophyta</taxon>
        <taxon>Tracheophyta</taxon>
        <taxon>Polypodiopsida</taxon>
        <taxon>Polypodiidae</taxon>
        <taxon>Polypodiales</taxon>
        <taxon>Pteridineae</taxon>
        <taxon>Pteridaceae</taxon>
        <taxon>Parkerioideae</taxon>
        <taxon>Ceratopteris</taxon>
    </lineage>
</organism>
<feature type="domain" description="Exocyst complex subunit Exo70 C-terminal" evidence="4">
    <location>
        <begin position="214"/>
        <end position="589"/>
    </location>
</feature>
<comment type="function">
    <text evidence="3">Component of the exocyst complex.</text>
</comment>
<proteinExistence type="inferred from homology"/>
<evidence type="ECO:0000313" key="5">
    <source>
        <dbReference type="EMBL" id="KAH7447564.1"/>
    </source>
</evidence>
<evidence type="ECO:0000256" key="3">
    <source>
        <dbReference type="RuleBase" id="RU365026"/>
    </source>
</evidence>
<name>A0A8T2VN37_CERRI</name>
<comment type="similarity">
    <text evidence="1 3">Belongs to the EXO70 family.</text>
</comment>
<gene>
    <name evidence="5" type="ORF">KP509_01G111900</name>
</gene>
<dbReference type="GO" id="GO:0015031">
    <property type="term" value="P:protein transport"/>
    <property type="evidence" value="ECO:0007669"/>
    <property type="project" value="UniProtKB-KW"/>
</dbReference>
<sequence length="609" mass="70045">MEQPSVTTWDHSALKWAMPGQKHDAYPNRECYRSHSFACHNEGGKVQGYTTSLSIPRPALERTQSQLQLDMTRLEEEFRRILVTHSSSIDPDWICEQALGSANVEEFGKFYDLHEFHAGSESCNEGEEDDHNRDTGLESDPKFTVELIPLDVVLDLNDIAKRMMVGGSANECCQVYTSIRKSVLEYNLSRVGMEKLGMDSVQKMSWESLELRIKKWIMAVKVAVRVLYPSEKVLCNQVFNGLRQLAESSFLELSRGSVMQLMCFAEAITISRRCPEKLFKILDMYETLSDLLPAMHAVFSDELCLFIRDETRRTVMRLGEAARAIFVEFENAIQRESSKISVPGGAIHPLTRYVMNYIWLLYCYVGPLNRLLGEKKKEKPKLAELENQVSSYFHEDDGDNFADKLSPLGVQIVWLTVLLECNLDGKSKFYKEIALGYLFLMNNVHYIVQKVKKCELSSLVGKDWIEKQSNQVRQHATNYLRASWKKLLSFLQDEGFHVGGTFFSGGNSKNVLKDRLRCFNCLFEELHRTQSTWIVPDAELREELRISIEEKVIPAYRSFLTRHQSIINSGRGQHKYIKYTPEDLERCLRDLFEGNSFPVGTRRMSFSVS</sequence>
<dbReference type="GO" id="GO:0006887">
    <property type="term" value="P:exocytosis"/>
    <property type="evidence" value="ECO:0007669"/>
    <property type="project" value="UniProtKB-KW"/>
</dbReference>
<dbReference type="Gene3D" id="1.20.1280.170">
    <property type="entry name" value="Exocyst complex component Exo70"/>
    <property type="match status" value="1"/>
</dbReference>
<dbReference type="Proteomes" id="UP000825935">
    <property type="component" value="Chromosome 1"/>
</dbReference>
<dbReference type="GO" id="GO:0005546">
    <property type="term" value="F:phosphatidylinositol-4,5-bisphosphate binding"/>
    <property type="evidence" value="ECO:0007669"/>
    <property type="project" value="InterPro"/>
</dbReference>
<evidence type="ECO:0000313" key="6">
    <source>
        <dbReference type="Proteomes" id="UP000825935"/>
    </source>
</evidence>
<dbReference type="AlphaFoldDB" id="A0A8T2VN37"/>
<keyword evidence="3" id="KW-0653">Protein transport</keyword>
<dbReference type="PANTHER" id="PTHR12542">
    <property type="entry name" value="EXOCYST COMPLEX PROTEIN EXO70"/>
    <property type="match status" value="1"/>
</dbReference>
<keyword evidence="6" id="KW-1185">Reference proteome</keyword>
<dbReference type="InterPro" id="IPR046364">
    <property type="entry name" value="Exo70_C"/>
</dbReference>
<dbReference type="SUPFAM" id="SSF74788">
    <property type="entry name" value="Cullin repeat-like"/>
    <property type="match status" value="1"/>
</dbReference>